<evidence type="ECO:0000256" key="1">
    <source>
        <dbReference type="SAM" id="SignalP"/>
    </source>
</evidence>
<accession>A0A147BEW6</accession>
<dbReference type="AlphaFoldDB" id="A0A147BEW6"/>
<proteinExistence type="predicted"/>
<keyword evidence="1" id="KW-0732">Signal</keyword>
<organism evidence="2">
    <name type="scientific">Ixodes ricinus</name>
    <name type="common">Common tick</name>
    <name type="synonym">Acarus ricinus</name>
    <dbReference type="NCBI Taxonomy" id="34613"/>
    <lineage>
        <taxon>Eukaryota</taxon>
        <taxon>Metazoa</taxon>
        <taxon>Ecdysozoa</taxon>
        <taxon>Arthropoda</taxon>
        <taxon>Chelicerata</taxon>
        <taxon>Arachnida</taxon>
        <taxon>Acari</taxon>
        <taxon>Parasitiformes</taxon>
        <taxon>Ixodida</taxon>
        <taxon>Ixodoidea</taxon>
        <taxon>Ixodidae</taxon>
        <taxon>Ixodinae</taxon>
        <taxon>Ixodes</taxon>
    </lineage>
</organism>
<dbReference type="EMBL" id="GEGO01006085">
    <property type="protein sequence ID" value="JAR89319.1"/>
    <property type="molecule type" value="Transcribed_RNA"/>
</dbReference>
<reference evidence="2" key="1">
    <citation type="journal article" date="2018" name="PLoS Negl. Trop. Dis.">
        <title>Sialome diversity of ticks revealed by RNAseq of single tick salivary glands.</title>
        <authorList>
            <person name="Perner J."/>
            <person name="Kropackova S."/>
            <person name="Kopacek P."/>
            <person name="Ribeiro J.M."/>
        </authorList>
    </citation>
    <scope>NUCLEOTIDE SEQUENCE</scope>
    <source>
        <strain evidence="2">Siblings of single egg batch collected in Ceske Budejovice</strain>
        <tissue evidence="2">Salivary glands</tissue>
    </source>
</reference>
<feature type="signal peptide" evidence="1">
    <location>
        <begin position="1"/>
        <end position="25"/>
    </location>
</feature>
<name>A0A147BEW6_IXORI</name>
<evidence type="ECO:0000313" key="2">
    <source>
        <dbReference type="EMBL" id="JAR89319.1"/>
    </source>
</evidence>
<feature type="chain" id="PRO_5007542119" evidence="1">
    <location>
        <begin position="26"/>
        <end position="82"/>
    </location>
</feature>
<sequence length="82" mass="9217">MNLKDELVNFLLLTILNLRHTTAQARLGPTRPGNFFVQARARLGPEKIRATRPGLSGRPEPVQCSSSKCSKPYLFFSFGNRK</sequence>
<protein>
    <submittedName>
        <fullName evidence="2">Putative secreted protein</fullName>
    </submittedName>
</protein>